<dbReference type="Proteomes" id="UP001064048">
    <property type="component" value="Chromosome 20"/>
</dbReference>
<name>A0ACC0KM47_CHOFU</name>
<dbReference type="EMBL" id="CM046120">
    <property type="protein sequence ID" value="KAI8437424.1"/>
    <property type="molecule type" value="Genomic_DNA"/>
</dbReference>
<organism evidence="1 2">
    <name type="scientific">Choristoneura fumiferana</name>
    <name type="common">Spruce budworm moth</name>
    <name type="synonym">Archips fumiferana</name>
    <dbReference type="NCBI Taxonomy" id="7141"/>
    <lineage>
        <taxon>Eukaryota</taxon>
        <taxon>Metazoa</taxon>
        <taxon>Ecdysozoa</taxon>
        <taxon>Arthropoda</taxon>
        <taxon>Hexapoda</taxon>
        <taxon>Insecta</taxon>
        <taxon>Pterygota</taxon>
        <taxon>Neoptera</taxon>
        <taxon>Endopterygota</taxon>
        <taxon>Lepidoptera</taxon>
        <taxon>Glossata</taxon>
        <taxon>Ditrysia</taxon>
        <taxon>Tortricoidea</taxon>
        <taxon>Tortricidae</taxon>
        <taxon>Tortricinae</taxon>
        <taxon>Choristoneura</taxon>
    </lineage>
</organism>
<evidence type="ECO:0000313" key="1">
    <source>
        <dbReference type="EMBL" id="KAI8437424.1"/>
    </source>
</evidence>
<reference evidence="1 2" key="1">
    <citation type="journal article" date="2022" name="Genome Biol. Evol.">
        <title>The Spruce Budworm Genome: Reconstructing the Evolutionary History of Antifreeze Proteins.</title>
        <authorList>
            <person name="Beliveau C."/>
            <person name="Gagne P."/>
            <person name="Picq S."/>
            <person name="Vernygora O."/>
            <person name="Keeling C.I."/>
            <person name="Pinkney K."/>
            <person name="Doucet D."/>
            <person name="Wen F."/>
            <person name="Johnston J.S."/>
            <person name="Maaroufi H."/>
            <person name="Boyle B."/>
            <person name="Laroche J."/>
            <person name="Dewar K."/>
            <person name="Juretic N."/>
            <person name="Blackburn G."/>
            <person name="Nisole A."/>
            <person name="Brunet B."/>
            <person name="Brandao M."/>
            <person name="Lumley L."/>
            <person name="Duan J."/>
            <person name="Quan G."/>
            <person name="Lucarotti C.J."/>
            <person name="Roe A.D."/>
            <person name="Sperling F.A.H."/>
            <person name="Levesque R.C."/>
            <person name="Cusson M."/>
        </authorList>
    </citation>
    <scope>NUCLEOTIDE SEQUENCE [LARGE SCALE GENOMIC DNA]</scope>
    <source>
        <strain evidence="1">Glfc:IPQL:Cfum</strain>
    </source>
</reference>
<sequence>MRWYVLLCVVLFNNGGATVYDGFGPCRVNIDRVTAEHNGVWTMNVIQPNNVLAEVQTFSAQVTTSDVGAKPTVTTQVQTNKPLVDLTCNVATSDVVTACVFRDPAGQSCGIQINGPLTSDLGLWRCDMQTASDTYYGHLTVLCPWAMRDPDVAAAVVSEPTLTSDSYDIVAREGESVTMSCSVQSAIRYCYFRARNGTIFNARPEVFSATQYTEGHELVVSGIVRGSPAVNYCRFVRIDGLGFTSENVPTGYTDGSSLGHGVCKIQVAAPTILDHHPWTVVTQVSGHDEELSQSTQHTLTMPPSMLDDPNTRWWIYVLVTTSVVAIVLVVFSFKRNRRWAAERAYGMRNSMRNSMRKEPVHDEKPPLPA</sequence>
<protein>
    <submittedName>
        <fullName evidence="1">Uncharacterized protein</fullName>
    </submittedName>
</protein>
<accession>A0ACC0KM47</accession>
<proteinExistence type="predicted"/>
<comment type="caution">
    <text evidence="1">The sequence shown here is derived from an EMBL/GenBank/DDBJ whole genome shotgun (WGS) entry which is preliminary data.</text>
</comment>
<gene>
    <name evidence="1" type="ORF">MSG28_011747</name>
</gene>
<evidence type="ECO:0000313" key="2">
    <source>
        <dbReference type="Proteomes" id="UP001064048"/>
    </source>
</evidence>
<keyword evidence="2" id="KW-1185">Reference proteome</keyword>